<name>A0A5J4KL01_9CHLR</name>
<organism evidence="4 5">
    <name type="scientific">Dictyobacter vulcani</name>
    <dbReference type="NCBI Taxonomy" id="2607529"/>
    <lineage>
        <taxon>Bacteria</taxon>
        <taxon>Bacillati</taxon>
        <taxon>Chloroflexota</taxon>
        <taxon>Ktedonobacteria</taxon>
        <taxon>Ktedonobacterales</taxon>
        <taxon>Dictyobacteraceae</taxon>
        <taxon>Dictyobacter</taxon>
    </lineage>
</organism>
<proteinExistence type="inferred from homology"/>
<comment type="similarity">
    <text evidence="3">Belongs to the UreF family.</text>
</comment>
<evidence type="ECO:0000256" key="1">
    <source>
        <dbReference type="ARBA" id="ARBA00022988"/>
    </source>
</evidence>
<dbReference type="PANTHER" id="PTHR33620">
    <property type="entry name" value="UREASE ACCESSORY PROTEIN F"/>
    <property type="match status" value="1"/>
</dbReference>
<gene>
    <name evidence="3 4" type="primary">ureF</name>
    <name evidence="4" type="ORF">KDW_42760</name>
</gene>
<dbReference type="Gene3D" id="1.10.4190.10">
    <property type="entry name" value="Urease accessory protein UreF"/>
    <property type="match status" value="1"/>
</dbReference>
<dbReference type="InterPro" id="IPR038277">
    <property type="entry name" value="UreF_sf"/>
</dbReference>
<dbReference type="EMBL" id="BKZW01000002">
    <property type="protein sequence ID" value="GER90114.1"/>
    <property type="molecule type" value="Genomic_DNA"/>
</dbReference>
<dbReference type="Proteomes" id="UP000326912">
    <property type="component" value="Unassembled WGS sequence"/>
</dbReference>
<evidence type="ECO:0000256" key="2">
    <source>
        <dbReference type="ARBA" id="ARBA00023186"/>
    </source>
</evidence>
<keyword evidence="5" id="KW-1185">Reference proteome</keyword>
<dbReference type="GO" id="GO:0005737">
    <property type="term" value="C:cytoplasm"/>
    <property type="evidence" value="ECO:0007669"/>
    <property type="project" value="UniProtKB-SubCell"/>
</dbReference>
<comment type="subcellular location">
    <subcellularLocation>
        <location evidence="3">Cytoplasm</location>
    </subcellularLocation>
</comment>
<dbReference type="PANTHER" id="PTHR33620:SF1">
    <property type="entry name" value="UREASE ACCESSORY PROTEIN F"/>
    <property type="match status" value="1"/>
</dbReference>
<reference evidence="4 5" key="1">
    <citation type="submission" date="2019-10" db="EMBL/GenBank/DDBJ databases">
        <title>Dictyobacter vulcani sp. nov., within the class Ktedonobacteria, isolated from soil of volcanic Mt. Zao.</title>
        <authorList>
            <person name="Zheng Y."/>
            <person name="Wang C.M."/>
            <person name="Sakai Y."/>
            <person name="Abe K."/>
            <person name="Yokota A."/>
            <person name="Yabe S."/>
        </authorList>
    </citation>
    <scope>NUCLEOTIDE SEQUENCE [LARGE SCALE GENOMIC DNA]</scope>
    <source>
        <strain evidence="4 5">W12</strain>
    </source>
</reference>
<comment type="subunit">
    <text evidence="3">UreD, UreF and UreG form a complex that acts as a GTP-hydrolysis-dependent molecular chaperone, activating the urease apoprotein by helping to assemble the nickel containing metallocenter of UreC. The UreE protein probably delivers the nickel.</text>
</comment>
<keyword evidence="3" id="KW-0963">Cytoplasm</keyword>
<comment type="function">
    <text evidence="3">Required for maturation of urease via the functional incorporation of the urease nickel metallocenter.</text>
</comment>
<accession>A0A5J4KL01</accession>
<dbReference type="PIRSF" id="PIRSF009467">
    <property type="entry name" value="Ureas_acces_UreF"/>
    <property type="match status" value="1"/>
</dbReference>
<dbReference type="GO" id="GO:0016151">
    <property type="term" value="F:nickel cation binding"/>
    <property type="evidence" value="ECO:0007669"/>
    <property type="project" value="UniProtKB-UniRule"/>
</dbReference>
<dbReference type="HAMAP" id="MF_01385">
    <property type="entry name" value="UreF"/>
    <property type="match status" value="1"/>
</dbReference>
<protein>
    <recommendedName>
        <fullName evidence="3">Urease accessory protein UreF</fullName>
    </recommendedName>
</protein>
<dbReference type="Pfam" id="PF01730">
    <property type="entry name" value="UreF"/>
    <property type="match status" value="1"/>
</dbReference>
<comment type="caution">
    <text evidence="4">The sequence shown here is derived from an EMBL/GenBank/DDBJ whole genome shotgun (WGS) entry which is preliminary data.</text>
</comment>
<evidence type="ECO:0000313" key="5">
    <source>
        <dbReference type="Proteomes" id="UP000326912"/>
    </source>
</evidence>
<dbReference type="AlphaFoldDB" id="A0A5J4KL01"/>
<keyword evidence="1 3" id="KW-0996">Nickel insertion</keyword>
<keyword evidence="2 3" id="KW-0143">Chaperone</keyword>
<evidence type="ECO:0000313" key="4">
    <source>
        <dbReference type="EMBL" id="GER90114.1"/>
    </source>
</evidence>
<dbReference type="RefSeq" id="WP_162005459.1">
    <property type="nucleotide sequence ID" value="NZ_BKZW01000002.1"/>
</dbReference>
<sequence length="223" mass="24896">MLQLADSALPIGSTAHSFGLETLTVEDNLRVDQLEAFFQHFLLETGQLESCFCRLSHRLAHLPDPEQVEHQWCMLNMQLSAFKTARESRVASATLGRRFLQLLLSLEENSLLRQALQAARAQQVDVHYSTAFGLVGATSDLDETTTVLAYLQQTLTGFVSACQRLLPLGQSQASSILWRLKPILIEVAHKSMSADLEELTIFTPLMDIGSMRHPLVTTRLFIS</sequence>
<evidence type="ECO:0000256" key="3">
    <source>
        <dbReference type="HAMAP-Rule" id="MF_01385"/>
    </source>
</evidence>
<dbReference type="InterPro" id="IPR002639">
    <property type="entry name" value="UreF"/>
</dbReference>